<feature type="chain" id="PRO_5045785499" evidence="1">
    <location>
        <begin position="25"/>
        <end position="469"/>
    </location>
</feature>
<sequence>MRRSSRFWMGLGAASLFALAPALAQDAADPDAPSAQGNVSVTVYNGGTSLVQDIRKLNIANGTSRIEFPDVSAQIQPETVSFAADGATIVEQNFDYDLLTPGKLMEKAVGETITLVRTNPATGAETRERAKVLSVNQGVVVQIGTRIEVLRDDGLPVRAIFDKVPENLRARPTLSITLDSQRAGVRDAAIRYLTGGMGWSADYVALFDEAKGSIDVQGWVTLSNSSGTTYRNADTLLVAGNPQGASGFGGGRGRNIRSAGTETADRERLGDFYLYPVGRTTIADRQTKQINFLDVQGVPASRAYEYRVGWLASITEPRSADTVVKFSSSKSGGLGDALPAGSVRFYQRDQRGSPQFIGENAIDHTPMGSALALKTGEAFDVKVKTTVIERKRLSATRWQTSMRYELTNARDGAVTVDLMQSGLDFGWTDTRIVTESLKSERRNSNAVVWAVPVPANGSAEVTATFETRY</sequence>
<dbReference type="RefSeq" id="WP_245991741.1">
    <property type="nucleotide sequence ID" value="NZ_CP020083.1"/>
</dbReference>
<evidence type="ECO:0000313" key="3">
    <source>
        <dbReference type="Proteomes" id="UP000258016"/>
    </source>
</evidence>
<dbReference type="PANTHER" id="PTHR38075:SF1">
    <property type="entry name" value="DUF4139 DOMAIN-CONTAINING PROTEIN"/>
    <property type="match status" value="1"/>
</dbReference>
<keyword evidence="1" id="KW-0732">Signal</keyword>
<evidence type="ECO:0000256" key="1">
    <source>
        <dbReference type="SAM" id="SignalP"/>
    </source>
</evidence>
<organism evidence="2 3">
    <name type="scientific">Blastomonas fulva</name>
    <dbReference type="NCBI Taxonomy" id="1550728"/>
    <lineage>
        <taxon>Bacteria</taxon>
        <taxon>Pseudomonadati</taxon>
        <taxon>Pseudomonadota</taxon>
        <taxon>Alphaproteobacteria</taxon>
        <taxon>Sphingomonadales</taxon>
        <taxon>Sphingomonadaceae</taxon>
        <taxon>Blastomonas</taxon>
    </lineage>
</organism>
<gene>
    <name evidence="2" type="ORF">B5J99_04340</name>
</gene>
<accession>A0ABM6M4I4</accession>
<dbReference type="GeneID" id="303484802"/>
<feature type="signal peptide" evidence="1">
    <location>
        <begin position="1"/>
        <end position="24"/>
    </location>
</feature>
<evidence type="ECO:0000313" key="2">
    <source>
        <dbReference type="EMBL" id="ASR50798.1"/>
    </source>
</evidence>
<protein>
    <submittedName>
        <fullName evidence="2">DUF4139 domain-containing protein</fullName>
    </submittedName>
</protein>
<dbReference type="EMBL" id="CP020083">
    <property type="protein sequence ID" value="ASR50798.1"/>
    <property type="molecule type" value="Genomic_DNA"/>
</dbReference>
<proteinExistence type="predicted"/>
<reference evidence="2 3" key="1">
    <citation type="submission" date="2017-03" db="EMBL/GenBank/DDBJ databases">
        <title>Complete genome sequence of Blastomonas fulva degrading microcsystin LR.</title>
        <authorList>
            <person name="Lee H.-g."/>
            <person name="Jin L."/>
            <person name="oh H.-M."/>
        </authorList>
    </citation>
    <scope>NUCLEOTIDE SEQUENCE [LARGE SCALE GENOMIC DNA]</scope>
    <source>
        <strain evidence="2 3">T2</strain>
    </source>
</reference>
<keyword evidence="3" id="KW-1185">Reference proteome</keyword>
<dbReference type="Proteomes" id="UP000258016">
    <property type="component" value="Chromosome"/>
</dbReference>
<name>A0ABM6M4I4_9SPHN</name>
<dbReference type="PANTHER" id="PTHR38075">
    <property type="entry name" value="DUF4139 DOMAIN-CONTAINING PROTEIN"/>
    <property type="match status" value="1"/>
</dbReference>